<evidence type="ECO:0000313" key="1">
    <source>
        <dbReference type="EMBL" id="CAH9070106.1"/>
    </source>
</evidence>
<keyword evidence="3" id="KW-1185">Reference proteome</keyword>
<gene>
    <name evidence="1" type="ORF">CEPIT_LOCUS3307</name>
    <name evidence="2" type="ORF">CEPIT_LOCUS37263</name>
</gene>
<sequence length="21" mass="2484">MYRLCPGHLRFLDPSLHPMVT</sequence>
<comment type="caution">
    <text evidence="2">The sequence shown here is derived from an EMBL/GenBank/DDBJ whole genome shotgun (WGS) entry which is preliminary data.</text>
</comment>
<reference evidence="2" key="1">
    <citation type="submission" date="2022-07" db="EMBL/GenBank/DDBJ databases">
        <authorList>
            <person name="Macas J."/>
            <person name="Novak P."/>
            <person name="Neumann P."/>
        </authorList>
    </citation>
    <scope>NUCLEOTIDE SEQUENCE</scope>
</reference>
<evidence type="ECO:0000313" key="2">
    <source>
        <dbReference type="EMBL" id="CAH9139009.1"/>
    </source>
</evidence>
<dbReference type="EMBL" id="CAMAPF010001014">
    <property type="protein sequence ID" value="CAH9139009.1"/>
    <property type="molecule type" value="Genomic_DNA"/>
</dbReference>
<organism evidence="2 3">
    <name type="scientific">Cuscuta epithymum</name>
    <dbReference type="NCBI Taxonomy" id="186058"/>
    <lineage>
        <taxon>Eukaryota</taxon>
        <taxon>Viridiplantae</taxon>
        <taxon>Streptophyta</taxon>
        <taxon>Embryophyta</taxon>
        <taxon>Tracheophyta</taxon>
        <taxon>Spermatophyta</taxon>
        <taxon>Magnoliopsida</taxon>
        <taxon>eudicotyledons</taxon>
        <taxon>Gunneridae</taxon>
        <taxon>Pentapetalae</taxon>
        <taxon>asterids</taxon>
        <taxon>lamiids</taxon>
        <taxon>Solanales</taxon>
        <taxon>Convolvulaceae</taxon>
        <taxon>Cuscuteae</taxon>
        <taxon>Cuscuta</taxon>
        <taxon>Cuscuta subgen. Cuscuta</taxon>
    </lineage>
</organism>
<protein>
    <submittedName>
        <fullName evidence="2">Uncharacterized protein</fullName>
    </submittedName>
</protein>
<name>A0AAV0FTR9_9ASTE</name>
<evidence type="ECO:0000313" key="3">
    <source>
        <dbReference type="Proteomes" id="UP001152523"/>
    </source>
</evidence>
<dbReference type="AlphaFoldDB" id="A0AAV0FTR9"/>
<dbReference type="EMBL" id="CAMAPF010000017">
    <property type="protein sequence ID" value="CAH9070106.1"/>
    <property type="molecule type" value="Genomic_DNA"/>
</dbReference>
<dbReference type="Proteomes" id="UP001152523">
    <property type="component" value="Unassembled WGS sequence"/>
</dbReference>
<proteinExistence type="predicted"/>
<accession>A0AAV0FTR9</accession>